<dbReference type="OrthoDB" id="1797983at2"/>
<dbReference type="EMBL" id="WBOT01000005">
    <property type="protein sequence ID" value="KAB2331451.1"/>
    <property type="molecule type" value="Genomic_DNA"/>
</dbReference>
<dbReference type="AlphaFoldDB" id="A0A7V7RK32"/>
<accession>A0A7V7RK32</accession>
<organism evidence="1 2">
    <name type="scientific">Bacillus mesophilum</name>
    <dbReference type="NCBI Taxonomy" id="1071718"/>
    <lineage>
        <taxon>Bacteria</taxon>
        <taxon>Bacillati</taxon>
        <taxon>Bacillota</taxon>
        <taxon>Bacilli</taxon>
        <taxon>Bacillales</taxon>
        <taxon>Bacillaceae</taxon>
        <taxon>Bacillus</taxon>
    </lineage>
</organism>
<protein>
    <submittedName>
        <fullName evidence="1">Uncharacterized protein</fullName>
    </submittedName>
</protein>
<keyword evidence="2" id="KW-1185">Reference proteome</keyword>
<gene>
    <name evidence="1" type="ORF">F7732_16550</name>
</gene>
<dbReference type="Proteomes" id="UP000441354">
    <property type="component" value="Unassembled WGS sequence"/>
</dbReference>
<proteinExistence type="predicted"/>
<evidence type="ECO:0000313" key="2">
    <source>
        <dbReference type="Proteomes" id="UP000441354"/>
    </source>
</evidence>
<sequence>MKKGLITIILLLVLAIGIYSAISLFSSKPPSPKITVEGKKVDAVQGSYCWDGLLHSVCATTSSPPNVIQDQGIKPIVVSPLSKLKIAFKEQPLEDSLNVNQWLSNEETKDISINDHILLPKEKGIYVYDVSASWEKGSSIFAFVIEVK</sequence>
<evidence type="ECO:0000313" key="1">
    <source>
        <dbReference type="EMBL" id="KAB2331451.1"/>
    </source>
</evidence>
<comment type="caution">
    <text evidence="1">The sequence shown here is derived from an EMBL/GenBank/DDBJ whole genome shotgun (WGS) entry which is preliminary data.</text>
</comment>
<dbReference type="RefSeq" id="WP_151575105.1">
    <property type="nucleotide sequence ID" value="NZ_WBOT01000005.1"/>
</dbReference>
<name>A0A7V7RK32_9BACI</name>
<reference evidence="1 2" key="1">
    <citation type="journal article" date="2014" name="Arch. Microbiol.">
        <title>Bacillus mesophilum sp. nov., strain IITR-54T, a novel 4-chlorobiphenyl dechlorinating bacterium.</title>
        <authorList>
            <person name="Manickam N."/>
            <person name="Singh N.K."/>
            <person name="Bajaj A."/>
            <person name="Kumar R.M."/>
            <person name="Kaur G."/>
            <person name="Kaur N."/>
            <person name="Bala M."/>
            <person name="Kumar A."/>
            <person name="Mayilraj S."/>
        </authorList>
    </citation>
    <scope>NUCLEOTIDE SEQUENCE [LARGE SCALE GENOMIC DNA]</scope>
    <source>
        <strain evidence="1 2">IITR-54</strain>
    </source>
</reference>